<keyword evidence="2" id="KW-1185">Reference proteome</keyword>
<dbReference type="EMBL" id="QTSX02002947">
    <property type="protein sequence ID" value="KAJ9072936.1"/>
    <property type="molecule type" value="Genomic_DNA"/>
</dbReference>
<protein>
    <submittedName>
        <fullName evidence="1">Uncharacterized protein</fullName>
    </submittedName>
</protein>
<sequence length="240" mass="27675">MKTVLLALLANVAHGFDSVDTGIEDICKPGAIHIVERPIFVHTLDYQSYNFDTIEKVAKCNKTSKAQILRGFQVHRGYEDASLLNPSIYPEARSHTLDYFDGLDFDITELRTDADIEAFLKGYTSKGVLSLTMRGDQWPLFSQILNEKKNFFMYFCFIVKDKLAYTKLDANDTFKNTPKTPVYLLFDKEQSMLDKSIDWVKHGWIKGFAYKRTVERRSIIITKKPENRVLNHHYLGGCNK</sequence>
<dbReference type="Proteomes" id="UP001165960">
    <property type="component" value="Unassembled WGS sequence"/>
</dbReference>
<accession>A0ACC2TEP4</accession>
<comment type="caution">
    <text evidence="1">The sequence shown here is derived from an EMBL/GenBank/DDBJ whole genome shotgun (WGS) entry which is preliminary data.</text>
</comment>
<evidence type="ECO:0000313" key="2">
    <source>
        <dbReference type="Proteomes" id="UP001165960"/>
    </source>
</evidence>
<evidence type="ECO:0000313" key="1">
    <source>
        <dbReference type="EMBL" id="KAJ9072936.1"/>
    </source>
</evidence>
<gene>
    <name evidence="1" type="ORF">DSO57_1021815</name>
</gene>
<proteinExistence type="predicted"/>
<organism evidence="1 2">
    <name type="scientific">Entomophthora muscae</name>
    <dbReference type="NCBI Taxonomy" id="34485"/>
    <lineage>
        <taxon>Eukaryota</taxon>
        <taxon>Fungi</taxon>
        <taxon>Fungi incertae sedis</taxon>
        <taxon>Zoopagomycota</taxon>
        <taxon>Entomophthoromycotina</taxon>
        <taxon>Entomophthoromycetes</taxon>
        <taxon>Entomophthorales</taxon>
        <taxon>Entomophthoraceae</taxon>
        <taxon>Entomophthora</taxon>
    </lineage>
</organism>
<reference evidence="1" key="1">
    <citation type="submission" date="2022-04" db="EMBL/GenBank/DDBJ databases">
        <title>Genome of the entomopathogenic fungus Entomophthora muscae.</title>
        <authorList>
            <person name="Elya C."/>
            <person name="Lovett B.R."/>
            <person name="Lee E."/>
            <person name="Macias A.M."/>
            <person name="Hajek A.E."/>
            <person name="De Bivort B.L."/>
            <person name="Kasson M.T."/>
            <person name="De Fine Licht H.H."/>
            <person name="Stajich J.E."/>
        </authorList>
    </citation>
    <scope>NUCLEOTIDE SEQUENCE</scope>
    <source>
        <strain evidence="1">Berkeley</strain>
    </source>
</reference>
<name>A0ACC2TEP4_9FUNG</name>